<accession>A0AAV0TCB3</accession>
<proteinExistence type="predicted"/>
<reference evidence="1" key="1">
    <citation type="submission" date="2022-12" db="EMBL/GenBank/DDBJ databases">
        <authorList>
            <person name="Webb A."/>
        </authorList>
    </citation>
    <scope>NUCLEOTIDE SEQUENCE</scope>
    <source>
        <strain evidence="1">Pd1</strain>
    </source>
</reference>
<dbReference type="AlphaFoldDB" id="A0AAV0TCB3"/>
<protein>
    <submittedName>
        <fullName evidence="1">Uncharacterized protein</fullName>
    </submittedName>
</protein>
<keyword evidence="2" id="KW-1185">Reference proteome</keyword>
<dbReference type="Proteomes" id="UP001162029">
    <property type="component" value="Unassembled WGS sequence"/>
</dbReference>
<name>A0AAV0TCB3_9STRA</name>
<sequence>MCPRLGHVEAVNSTCRVGSPVCEKFRRVWSLVCILYWVHESARILQVKLLNEGVERRALRLAKHFVQKYLNDHSISFAAAKQPISFLRRNAHSLQRSLMLTMASTGANNTAKPESDVKSTDCVKDKVAFCNVEYSAKSNNTWQDTAVKLSYLPTRFSRGISQKAH</sequence>
<comment type="caution">
    <text evidence="1">The sequence shown here is derived from an EMBL/GenBank/DDBJ whole genome shotgun (WGS) entry which is preliminary data.</text>
</comment>
<dbReference type="EMBL" id="CANTFM010000345">
    <property type="protein sequence ID" value="CAI5719356.1"/>
    <property type="molecule type" value="Genomic_DNA"/>
</dbReference>
<evidence type="ECO:0000313" key="2">
    <source>
        <dbReference type="Proteomes" id="UP001162029"/>
    </source>
</evidence>
<evidence type="ECO:0000313" key="1">
    <source>
        <dbReference type="EMBL" id="CAI5719356.1"/>
    </source>
</evidence>
<organism evidence="1 2">
    <name type="scientific">Peronospora destructor</name>
    <dbReference type="NCBI Taxonomy" id="86335"/>
    <lineage>
        <taxon>Eukaryota</taxon>
        <taxon>Sar</taxon>
        <taxon>Stramenopiles</taxon>
        <taxon>Oomycota</taxon>
        <taxon>Peronosporomycetes</taxon>
        <taxon>Peronosporales</taxon>
        <taxon>Peronosporaceae</taxon>
        <taxon>Peronospora</taxon>
    </lineage>
</organism>
<gene>
    <name evidence="1" type="ORF">PDE001_LOCUS2036</name>
</gene>